<reference evidence="5 6" key="1">
    <citation type="journal article" date="2009" name="Nature">
        <title>The Sorghum bicolor genome and the diversification of grasses.</title>
        <authorList>
            <person name="Paterson A.H."/>
            <person name="Bowers J.E."/>
            <person name="Bruggmann R."/>
            <person name="Dubchak I."/>
            <person name="Grimwood J."/>
            <person name="Gundlach H."/>
            <person name="Haberer G."/>
            <person name="Hellsten U."/>
            <person name="Mitros T."/>
            <person name="Poliakov A."/>
            <person name="Schmutz J."/>
            <person name="Spannagl M."/>
            <person name="Tang H."/>
            <person name="Wang X."/>
            <person name="Wicker T."/>
            <person name="Bharti A.K."/>
            <person name="Chapman J."/>
            <person name="Feltus F.A."/>
            <person name="Gowik U."/>
            <person name="Grigoriev I.V."/>
            <person name="Lyons E."/>
            <person name="Maher C.A."/>
            <person name="Martis M."/>
            <person name="Narechania A."/>
            <person name="Otillar R.P."/>
            <person name="Penning B.W."/>
            <person name="Salamov A.A."/>
            <person name="Wang Y."/>
            <person name="Zhang L."/>
            <person name="Carpita N.C."/>
            <person name="Freeling M."/>
            <person name="Gingle A.R."/>
            <person name="Hash C.T."/>
            <person name="Keller B."/>
            <person name="Klein P."/>
            <person name="Kresovich S."/>
            <person name="McCann M.C."/>
            <person name="Ming R."/>
            <person name="Peterson D.G."/>
            <person name="Mehboob-ur-Rahman"/>
            <person name="Ware D."/>
            <person name="Westhoff P."/>
            <person name="Mayer K.F."/>
            <person name="Messing J."/>
            <person name="Rokhsar D.S."/>
        </authorList>
    </citation>
    <scope>NUCLEOTIDE SEQUENCE [LARGE SCALE GENOMIC DNA]</scope>
    <source>
        <strain evidence="6">cv. BTx623</strain>
    </source>
</reference>
<comment type="cofactor">
    <cofactor evidence="3">
        <name>Mg(2+)</name>
        <dbReference type="ChEBI" id="CHEBI:18420"/>
    </cofactor>
</comment>
<proteinExistence type="inferred from homology"/>
<dbReference type="Proteomes" id="UP000000768">
    <property type="component" value="Chromosome 1"/>
</dbReference>
<dbReference type="Gramene" id="OQU91878">
    <property type="protein sequence ID" value="OQU91878"/>
    <property type="gene ID" value="SORBI_3001G261412"/>
</dbReference>
<comment type="similarity">
    <text evidence="3">Belongs to the PP2C family.</text>
</comment>
<evidence type="ECO:0000256" key="1">
    <source>
        <dbReference type="ARBA" id="ARBA00047761"/>
    </source>
</evidence>
<dbReference type="GO" id="GO:0004722">
    <property type="term" value="F:protein serine/threonine phosphatase activity"/>
    <property type="evidence" value="ECO:0000318"/>
    <property type="project" value="GO_Central"/>
</dbReference>
<evidence type="ECO:0000313" key="6">
    <source>
        <dbReference type="Proteomes" id="UP000000768"/>
    </source>
</evidence>
<keyword evidence="3" id="KW-0464">Manganese</keyword>
<evidence type="ECO:0000259" key="4">
    <source>
        <dbReference type="PROSITE" id="PS51746"/>
    </source>
</evidence>
<dbReference type="EC" id="3.1.3.16" evidence="3"/>
<dbReference type="InterPro" id="IPR036457">
    <property type="entry name" value="PPM-type-like_dom_sf"/>
</dbReference>
<sequence length="202" mass="21986">MVGISSEFGINAGLYARELMDGYLRPEKILSKAADEACSPGSSTVLVAHFDGQVLQASNIGDSGFMVIRNAEVLKKSKPMVYGFNFPQIEKLNINVWTNISFLFQNYTIDLKEGDATVTATEGLLDNVYEHEIAGIISKSLQADLKPAEIAEKMAANAQEVGRSGAGRSPFSDAAVMFGYLGLRWGKLDDIFRCCCINCLDI</sequence>
<organism evidence="5 6">
    <name type="scientific">Sorghum bicolor</name>
    <name type="common">Sorghum</name>
    <name type="synonym">Sorghum vulgare</name>
    <dbReference type="NCBI Taxonomy" id="4558"/>
    <lineage>
        <taxon>Eukaryota</taxon>
        <taxon>Viridiplantae</taxon>
        <taxon>Streptophyta</taxon>
        <taxon>Embryophyta</taxon>
        <taxon>Tracheophyta</taxon>
        <taxon>Spermatophyta</taxon>
        <taxon>Magnoliopsida</taxon>
        <taxon>Liliopsida</taxon>
        <taxon>Poales</taxon>
        <taxon>Poaceae</taxon>
        <taxon>PACMAD clade</taxon>
        <taxon>Panicoideae</taxon>
        <taxon>Andropogonodae</taxon>
        <taxon>Andropogoneae</taxon>
        <taxon>Sorghinae</taxon>
        <taxon>Sorghum</taxon>
    </lineage>
</organism>
<reference evidence="6" key="2">
    <citation type="journal article" date="2018" name="Plant J.">
        <title>The Sorghum bicolor reference genome: improved assembly, gene annotations, a transcriptome atlas, and signatures of genome organization.</title>
        <authorList>
            <person name="McCormick R.F."/>
            <person name="Truong S.K."/>
            <person name="Sreedasyam A."/>
            <person name="Jenkins J."/>
            <person name="Shu S."/>
            <person name="Sims D."/>
            <person name="Kennedy M."/>
            <person name="Amirebrahimi M."/>
            <person name="Weers B.D."/>
            <person name="McKinley B."/>
            <person name="Mattison A."/>
            <person name="Morishige D.T."/>
            <person name="Grimwood J."/>
            <person name="Schmutz J."/>
            <person name="Mullet J.E."/>
        </authorList>
    </citation>
    <scope>NUCLEOTIDE SEQUENCE [LARGE SCALE GENOMIC DNA]</scope>
    <source>
        <strain evidence="6">cv. BTx623</strain>
    </source>
</reference>
<accession>A0A1Z5S7H4</accession>
<keyword evidence="6" id="KW-1185">Reference proteome</keyword>
<dbReference type="GO" id="GO:0046872">
    <property type="term" value="F:metal ion binding"/>
    <property type="evidence" value="ECO:0007669"/>
    <property type="project" value="UniProtKB-UniRule"/>
</dbReference>
<keyword evidence="3" id="KW-0479">Metal-binding</keyword>
<dbReference type="PANTHER" id="PTHR12320:SF1">
    <property type="entry name" value="PROTEIN PHOSPHATASE PTC7 HOMOLOG"/>
    <property type="match status" value="1"/>
</dbReference>
<protein>
    <recommendedName>
        <fullName evidence="3">Protein phosphatase</fullName>
        <ecNumber evidence="3">3.1.3.16</ecNumber>
    </recommendedName>
</protein>
<feature type="domain" description="PPM-type phosphatase" evidence="4">
    <location>
        <begin position="1"/>
        <end position="181"/>
    </location>
</feature>
<dbReference type="InParanoid" id="A0A1Z5S7H4"/>
<dbReference type="OMA" id="RPARICN"/>
<keyword evidence="3" id="KW-0460">Magnesium</keyword>
<dbReference type="InterPro" id="IPR001932">
    <property type="entry name" value="PPM-type_phosphatase-like_dom"/>
</dbReference>
<name>A0A1Z5S7H4_SORBI</name>
<evidence type="ECO:0000256" key="3">
    <source>
        <dbReference type="RuleBase" id="RU366020"/>
    </source>
</evidence>
<comment type="catalytic activity">
    <reaction evidence="1 3">
        <text>O-phospho-L-seryl-[protein] + H2O = L-seryl-[protein] + phosphate</text>
        <dbReference type="Rhea" id="RHEA:20629"/>
        <dbReference type="Rhea" id="RHEA-COMP:9863"/>
        <dbReference type="Rhea" id="RHEA-COMP:11604"/>
        <dbReference type="ChEBI" id="CHEBI:15377"/>
        <dbReference type="ChEBI" id="CHEBI:29999"/>
        <dbReference type="ChEBI" id="CHEBI:43474"/>
        <dbReference type="ChEBI" id="CHEBI:83421"/>
        <dbReference type="EC" id="3.1.3.16"/>
    </reaction>
</comment>
<comment type="catalytic activity">
    <reaction evidence="2 3">
        <text>O-phospho-L-threonyl-[protein] + H2O = L-threonyl-[protein] + phosphate</text>
        <dbReference type="Rhea" id="RHEA:47004"/>
        <dbReference type="Rhea" id="RHEA-COMP:11060"/>
        <dbReference type="Rhea" id="RHEA-COMP:11605"/>
        <dbReference type="ChEBI" id="CHEBI:15377"/>
        <dbReference type="ChEBI" id="CHEBI:30013"/>
        <dbReference type="ChEBI" id="CHEBI:43474"/>
        <dbReference type="ChEBI" id="CHEBI:61977"/>
        <dbReference type="EC" id="3.1.3.16"/>
    </reaction>
</comment>
<dbReference type="InterPro" id="IPR039123">
    <property type="entry name" value="PPTC7"/>
</dbReference>
<dbReference type="PANTHER" id="PTHR12320">
    <property type="entry name" value="PROTEIN PHOSPHATASE 2C"/>
    <property type="match status" value="1"/>
</dbReference>
<dbReference type="PROSITE" id="PS51746">
    <property type="entry name" value="PPM_2"/>
    <property type="match status" value="1"/>
</dbReference>
<evidence type="ECO:0000313" key="5">
    <source>
        <dbReference type="EMBL" id="OQU91878.1"/>
    </source>
</evidence>
<keyword evidence="3" id="KW-0904">Protein phosphatase</keyword>
<dbReference type="AlphaFoldDB" id="A0A1Z5S7H4"/>
<comment type="cofactor">
    <cofactor evidence="3">
        <name>Mn(2+)</name>
        <dbReference type="ChEBI" id="CHEBI:29035"/>
    </cofactor>
</comment>
<dbReference type="Gene3D" id="3.60.40.10">
    <property type="entry name" value="PPM-type phosphatase domain"/>
    <property type="match status" value="1"/>
</dbReference>
<dbReference type="SUPFAM" id="SSF81606">
    <property type="entry name" value="PP2C-like"/>
    <property type="match status" value="1"/>
</dbReference>
<evidence type="ECO:0000256" key="2">
    <source>
        <dbReference type="ARBA" id="ARBA00048336"/>
    </source>
</evidence>
<keyword evidence="3" id="KW-0378">Hydrolase</keyword>
<gene>
    <name evidence="5" type="ORF">SORBI_3001G261412</name>
</gene>
<dbReference type="EMBL" id="CM000760">
    <property type="protein sequence ID" value="OQU91878.1"/>
    <property type="molecule type" value="Genomic_DNA"/>
</dbReference>